<evidence type="ECO:0000256" key="4">
    <source>
        <dbReference type="ARBA" id="ARBA00022989"/>
    </source>
</evidence>
<dbReference type="InterPro" id="IPR004090">
    <property type="entry name" value="Chemotax_Me-accpt_rcpt"/>
</dbReference>
<dbReference type="Gene3D" id="1.10.287.950">
    <property type="entry name" value="Methyl-accepting chemotaxis protein"/>
    <property type="match status" value="1"/>
</dbReference>
<evidence type="ECO:0000313" key="13">
    <source>
        <dbReference type="Proteomes" id="UP001148125"/>
    </source>
</evidence>
<feature type="transmembrane region" description="Helical" evidence="9">
    <location>
        <begin position="212"/>
        <end position="233"/>
    </location>
</feature>
<keyword evidence="13" id="KW-1185">Reference proteome</keyword>
<dbReference type="EMBL" id="JAOTPO010000016">
    <property type="protein sequence ID" value="MDE5415412.1"/>
    <property type="molecule type" value="Genomic_DNA"/>
</dbReference>
<dbReference type="SMART" id="SM00283">
    <property type="entry name" value="MA"/>
    <property type="match status" value="1"/>
</dbReference>
<dbReference type="Gene3D" id="3.30.450.20">
    <property type="entry name" value="PAS domain"/>
    <property type="match status" value="1"/>
</dbReference>
<comment type="caution">
    <text evidence="12">The sequence shown here is derived from an EMBL/GenBank/DDBJ whole genome shotgun (WGS) entry which is preliminary data.</text>
</comment>
<dbReference type="PROSITE" id="PS50885">
    <property type="entry name" value="HAMP"/>
    <property type="match status" value="1"/>
</dbReference>
<keyword evidence="2" id="KW-1003">Cell membrane</keyword>
<keyword evidence="6 8" id="KW-0807">Transducer</keyword>
<evidence type="ECO:0000256" key="5">
    <source>
        <dbReference type="ARBA" id="ARBA00023136"/>
    </source>
</evidence>
<dbReference type="PROSITE" id="PS50111">
    <property type="entry name" value="CHEMOTAXIS_TRANSDUC_2"/>
    <property type="match status" value="1"/>
</dbReference>
<dbReference type="CDD" id="cd06225">
    <property type="entry name" value="HAMP"/>
    <property type="match status" value="1"/>
</dbReference>
<dbReference type="RefSeq" id="WP_275120013.1">
    <property type="nucleotide sequence ID" value="NZ_JAOTPO010000016.1"/>
</dbReference>
<dbReference type="PRINTS" id="PR00260">
    <property type="entry name" value="CHEMTRNSDUCR"/>
</dbReference>
<evidence type="ECO:0000313" key="12">
    <source>
        <dbReference type="EMBL" id="MDE5415412.1"/>
    </source>
</evidence>
<evidence type="ECO:0000256" key="2">
    <source>
        <dbReference type="ARBA" id="ARBA00022475"/>
    </source>
</evidence>
<evidence type="ECO:0000256" key="7">
    <source>
        <dbReference type="ARBA" id="ARBA00029447"/>
    </source>
</evidence>
<accession>A0ABT5VJC5</accession>
<keyword evidence="3 9" id="KW-0812">Transmembrane</keyword>
<feature type="domain" description="Methyl-accepting transducer" evidence="10">
    <location>
        <begin position="306"/>
        <end position="549"/>
    </location>
</feature>
<dbReference type="Gene3D" id="6.10.340.10">
    <property type="match status" value="1"/>
</dbReference>
<evidence type="ECO:0000256" key="3">
    <source>
        <dbReference type="ARBA" id="ARBA00022692"/>
    </source>
</evidence>
<proteinExistence type="inferred from homology"/>
<dbReference type="Proteomes" id="UP001148125">
    <property type="component" value="Unassembled WGS sequence"/>
</dbReference>
<keyword evidence="5 9" id="KW-0472">Membrane</keyword>
<comment type="similarity">
    <text evidence="7">Belongs to the methyl-accepting chemotaxis (MCP) protein family.</text>
</comment>
<feature type="transmembrane region" description="Helical" evidence="9">
    <location>
        <begin position="17"/>
        <end position="40"/>
    </location>
</feature>
<keyword evidence="4 9" id="KW-1133">Transmembrane helix</keyword>
<protein>
    <submittedName>
        <fullName evidence="12">Methyl-accepting chemotaxis protein</fullName>
    </submittedName>
</protein>
<dbReference type="SUPFAM" id="SSF58104">
    <property type="entry name" value="Methyl-accepting chemotaxis protein (MCP) signaling domain"/>
    <property type="match status" value="1"/>
</dbReference>
<dbReference type="PANTHER" id="PTHR32089">
    <property type="entry name" value="METHYL-ACCEPTING CHEMOTAXIS PROTEIN MCPB"/>
    <property type="match status" value="1"/>
</dbReference>
<evidence type="ECO:0000259" key="11">
    <source>
        <dbReference type="PROSITE" id="PS50885"/>
    </source>
</evidence>
<dbReference type="PANTHER" id="PTHR32089:SF112">
    <property type="entry name" value="LYSOZYME-LIKE PROTEIN-RELATED"/>
    <property type="match status" value="1"/>
</dbReference>
<evidence type="ECO:0000256" key="6">
    <source>
        <dbReference type="ARBA" id="ARBA00023224"/>
    </source>
</evidence>
<evidence type="ECO:0000256" key="1">
    <source>
        <dbReference type="ARBA" id="ARBA00004651"/>
    </source>
</evidence>
<gene>
    <name evidence="12" type="ORF">N7Z68_18790</name>
</gene>
<evidence type="ECO:0000259" key="10">
    <source>
        <dbReference type="PROSITE" id="PS50111"/>
    </source>
</evidence>
<dbReference type="InterPro" id="IPR003660">
    <property type="entry name" value="HAMP_dom"/>
</dbReference>
<dbReference type="Pfam" id="PF00015">
    <property type="entry name" value="MCPsignal"/>
    <property type="match status" value="1"/>
</dbReference>
<reference evidence="12" key="1">
    <citation type="submission" date="2024-05" db="EMBL/GenBank/DDBJ databases">
        <title>Alkalihalobacillus sp. strain MEB203 novel alkaliphilic bacterium from Lonar Lake, India.</title>
        <authorList>
            <person name="Joshi A."/>
            <person name="Thite S."/>
            <person name="Mengade P."/>
        </authorList>
    </citation>
    <scope>NUCLEOTIDE SEQUENCE</scope>
    <source>
        <strain evidence="12">MEB 203</strain>
    </source>
</reference>
<dbReference type="InterPro" id="IPR033480">
    <property type="entry name" value="sCache_2"/>
</dbReference>
<dbReference type="SMART" id="SM01049">
    <property type="entry name" value="Cache_2"/>
    <property type="match status" value="1"/>
</dbReference>
<organism evidence="12 13">
    <name type="scientific">Alkalihalobacterium chitinilyticum</name>
    <dbReference type="NCBI Taxonomy" id="2980103"/>
    <lineage>
        <taxon>Bacteria</taxon>
        <taxon>Bacillati</taxon>
        <taxon>Bacillota</taxon>
        <taxon>Bacilli</taxon>
        <taxon>Bacillales</taxon>
        <taxon>Bacillaceae</taxon>
        <taxon>Alkalihalobacterium</taxon>
    </lineage>
</organism>
<dbReference type="InterPro" id="IPR004089">
    <property type="entry name" value="MCPsignal_dom"/>
</dbReference>
<feature type="domain" description="HAMP" evidence="11">
    <location>
        <begin position="245"/>
        <end position="287"/>
    </location>
</feature>
<comment type="subcellular location">
    <subcellularLocation>
        <location evidence="1">Cell membrane</location>
        <topology evidence="1">Multi-pass membrane protein</topology>
    </subcellularLocation>
</comment>
<evidence type="ECO:0000256" key="8">
    <source>
        <dbReference type="PROSITE-ProRule" id="PRU00284"/>
    </source>
</evidence>
<sequence length="592" mass="65476">MEHNSNSNFLQGLTFKFLALVIASLLLVSSTIGLTSYFYAKQELIEGGKLHLHDITETALDSIQLLNDQVNQGNLSLEEAQNIARQHISGPFSNVEEKIRDYTQSSFVYKNDGYIFGYDSQHIAQIHPNGLEGADLTNLQDAQGNYLIQNLVKTSKLENANDRFYIYDWLNPNETTPREKIAYLVYFEPWDWMIGIGAYTEEFYESLEALKYIIVLIVLLSTTVGAAITFIFIRKKILLIKKSNDVATELSQGNLMVETITHDGKDEVSSLSRSIDHMVQNLKGIVFNVRENSEKVASFSEQVTASAEQTATATNQITEAIQKVAVTADDNNQMTLDTISSLKQMSQDVSEMDQVFSSVIELSTNALNEASSGENLIEQSIEQMNEVNRVVETSSNDIEQLNKHAQEVSSIINIITGISNQTNLLALNAAIEASRAGEAGKGFAVVAEEVRKLAEQSSQAAKQVISIINQMQDGASESVLSMNKVMNEVNEGRNLIHKAGTSFYGIVQSNQGLSEQIQQVSTLSREVSSASQQLVNKSENVLQSTINLTSDYQTIASASEEQLASMEEVTASMTHLNELAKELQTIVDQFKM</sequence>
<name>A0ABT5VJC5_9BACI</name>
<evidence type="ECO:0000256" key="9">
    <source>
        <dbReference type="SAM" id="Phobius"/>
    </source>
</evidence>
<dbReference type="CDD" id="cd11386">
    <property type="entry name" value="MCP_signal"/>
    <property type="match status" value="1"/>
</dbReference>
<dbReference type="Pfam" id="PF17200">
    <property type="entry name" value="sCache_2"/>
    <property type="match status" value="1"/>
</dbReference>